<dbReference type="GeneID" id="101850745"/>
<feature type="region of interest" description="Disordered" evidence="8">
    <location>
        <begin position="387"/>
        <end position="512"/>
    </location>
</feature>
<organism evidence="11 12">
    <name type="scientific">Aplysia californica</name>
    <name type="common">California sea hare</name>
    <dbReference type="NCBI Taxonomy" id="6500"/>
    <lineage>
        <taxon>Eukaryota</taxon>
        <taxon>Metazoa</taxon>
        <taxon>Spiralia</taxon>
        <taxon>Lophotrochozoa</taxon>
        <taxon>Mollusca</taxon>
        <taxon>Gastropoda</taxon>
        <taxon>Heterobranchia</taxon>
        <taxon>Euthyneura</taxon>
        <taxon>Tectipleura</taxon>
        <taxon>Aplysiida</taxon>
        <taxon>Aplysioidea</taxon>
        <taxon>Aplysiidae</taxon>
        <taxon>Aplysia</taxon>
    </lineage>
</organism>
<dbReference type="SMART" id="SM00022">
    <property type="entry name" value="PLAc"/>
    <property type="match status" value="1"/>
</dbReference>
<comment type="domain">
    <text evidence="7">The N-terminal C2 domain associates with lipid membranes upon calcium binding.</text>
</comment>
<dbReference type="RefSeq" id="XP_035827712.1">
    <property type="nucleotide sequence ID" value="XM_035971819.1"/>
</dbReference>
<feature type="region of interest" description="Disordered" evidence="8">
    <location>
        <begin position="1685"/>
        <end position="1856"/>
    </location>
</feature>
<feature type="compositionally biased region" description="Basic and acidic residues" evidence="8">
    <location>
        <begin position="604"/>
        <end position="628"/>
    </location>
</feature>
<dbReference type="SMART" id="SM00239">
    <property type="entry name" value="C2"/>
    <property type="match status" value="1"/>
</dbReference>
<feature type="compositionally biased region" description="Polar residues" evidence="8">
    <location>
        <begin position="1685"/>
        <end position="1705"/>
    </location>
</feature>
<feature type="compositionally biased region" description="Basic residues" evidence="8">
    <location>
        <begin position="83"/>
        <end position="107"/>
    </location>
</feature>
<feature type="domain" description="PLA2c" evidence="10">
    <location>
        <begin position="898"/>
        <end position="1678"/>
    </location>
</feature>
<name>A0ABM1VZ69_APLCA</name>
<feature type="compositionally biased region" description="Polar residues" evidence="8">
    <location>
        <begin position="199"/>
        <end position="215"/>
    </location>
</feature>
<evidence type="ECO:0000256" key="4">
    <source>
        <dbReference type="ARBA" id="ARBA00022801"/>
    </source>
</evidence>
<dbReference type="PANTHER" id="PTHR10728:SF40">
    <property type="entry name" value="PATATIN FAMILY PROTEIN"/>
    <property type="match status" value="1"/>
</dbReference>
<dbReference type="Gene3D" id="2.60.40.150">
    <property type="entry name" value="C2 domain"/>
    <property type="match status" value="1"/>
</dbReference>
<dbReference type="Pfam" id="PF00168">
    <property type="entry name" value="C2"/>
    <property type="match status" value="1"/>
</dbReference>
<evidence type="ECO:0000256" key="1">
    <source>
        <dbReference type="ARBA" id="ARBA00004496"/>
    </source>
</evidence>
<evidence type="ECO:0000256" key="5">
    <source>
        <dbReference type="ARBA" id="ARBA00023098"/>
    </source>
</evidence>
<dbReference type="Pfam" id="PF01735">
    <property type="entry name" value="PLA2_B"/>
    <property type="match status" value="2"/>
</dbReference>
<accession>A0ABM1VZ69</accession>
<dbReference type="SUPFAM" id="SSF52151">
    <property type="entry name" value="FabD/lysophospholipase-like"/>
    <property type="match status" value="2"/>
</dbReference>
<feature type="compositionally biased region" description="Polar residues" evidence="8">
    <location>
        <begin position="629"/>
        <end position="643"/>
    </location>
</feature>
<evidence type="ECO:0000256" key="7">
    <source>
        <dbReference type="RuleBase" id="RU362102"/>
    </source>
</evidence>
<keyword evidence="11" id="KW-1185">Reference proteome</keyword>
<dbReference type="Gene3D" id="3.40.1090.10">
    <property type="entry name" value="Cytosolic phospholipase A2 catalytic domain"/>
    <property type="match status" value="2"/>
</dbReference>
<feature type="region of interest" description="Disordered" evidence="8">
    <location>
        <begin position="2148"/>
        <end position="2168"/>
    </location>
</feature>
<gene>
    <name evidence="12" type="primary">LOC101850745</name>
</gene>
<feature type="compositionally biased region" description="Polar residues" evidence="8">
    <location>
        <begin position="1782"/>
        <end position="1811"/>
    </location>
</feature>
<dbReference type="Proteomes" id="UP000694888">
    <property type="component" value="Unplaced"/>
</dbReference>
<proteinExistence type="predicted"/>
<feature type="compositionally biased region" description="Acidic residues" evidence="8">
    <location>
        <begin position="144"/>
        <end position="176"/>
    </location>
</feature>
<feature type="compositionally biased region" description="Polar residues" evidence="8">
    <location>
        <begin position="10"/>
        <end position="40"/>
    </location>
</feature>
<feature type="compositionally biased region" description="Basic and acidic residues" evidence="8">
    <location>
        <begin position="220"/>
        <end position="229"/>
    </location>
</feature>
<keyword evidence="3 7" id="KW-0963">Cytoplasm</keyword>
<dbReference type="PANTHER" id="PTHR10728">
    <property type="entry name" value="CYTOSOLIC PHOSPHOLIPASE A2"/>
    <property type="match status" value="1"/>
</dbReference>
<evidence type="ECO:0000313" key="11">
    <source>
        <dbReference type="Proteomes" id="UP000694888"/>
    </source>
</evidence>
<feature type="compositionally biased region" description="Polar residues" evidence="8">
    <location>
        <begin position="1261"/>
        <end position="1277"/>
    </location>
</feature>
<feature type="compositionally biased region" description="Polar residues" evidence="8">
    <location>
        <begin position="127"/>
        <end position="143"/>
    </location>
</feature>
<keyword evidence="4 6" id="KW-0378">Hydrolase</keyword>
<evidence type="ECO:0000256" key="8">
    <source>
        <dbReference type="SAM" id="MobiDB-lite"/>
    </source>
</evidence>
<feature type="compositionally biased region" description="Gly residues" evidence="8">
    <location>
        <begin position="647"/>
        <end position="657"/>
    </location>
</feature>
<dbReference type="InterPro" id="IPR002642">
    <property type="entry name" value="LysoPLipase_cat_dom"/>
</dbReference>
<feature type="compositionally biased region" description="Basic residues" evidence="8">
    <location>
        <begin position="417"/>
        <end position="427"/>
    </location>
</feature>
<feature type="compositionally biased region" description="Basic and acidic residues" evidence="8">
    <location>
        <begin position="184"/>
        <end position="198"/>
    </location>
</feature>
<sequence length="2219" mass="246707">MENGGEGSGYVSSRPTPPTTTAEQNNGESLFSFSGFPTSISSLTASLHTPPSSSSSSSSSLLSSTTPSTQHARSLLTGLSSSAHHKGQRHPPTAAHHHHHRPHRLRKVPAPTQSVKSMAHTLRRLASSRSFPSSYPRTKLSVTQEEDEEDESREREENEEEEKMEEEEEEEVDEGKEENGNESCRNENETGGLRDEKMSTLQNCDVTSHKWTQGSDGEGEGSRNQRTDSDPNDPYCANIPIPTTTTTTTTTTCGSTAVDNQIACRSNPVSAHNTHEMYTNPIPELSDPVSNFLQRSTSDVNANIREPIASNVQEPRTSPNFNESSTFNFHDQAQASNFHELGTSNFREPMTSNFHEPETSYVHDEPMTSDFHEQVTSNLHDEAATSNFGEPAETTTVTAPKPPPPHNVQPLLSTVLRKQHQQGRRRSSAFDKTDSLGFQVDGQSSPPGRGSLEIGEGEEKEEGRDSCDGGGGDGENRFFWADGSGDDDKAKCDSGVISSVPRNDAGGQVENTREVKSVDMVPDTEVRFDGNYSFRFPDTSRDVLDLQRGSGERSWSPSPRIGKNSTANSHEDDDVFAAAPRPSTSDDITTSLVNARGIDTTIADDDKSKTARIQSPDHDSNNKGRDSYDISTTHNSNNDMSTSGNGENPGGGGGGGQFVFQKPFPVPESAAPKTTTTTATTTPGSGRSAPPPPLFRRQLSKRKSETNIPDLLANVKDADRKALRSDEPGDYDLDDDEEDDEEEFHSLGSVCHTPTSPKAPRMETYDPYQYFEVQHTPCLILTVRVLRARNVTLGFRDYYDTPDPYINLVMRSSPEGRKSTTVKEDEPNPEWDESFTFFVNFTQANVLEISLMEYNLLWYHQVVGTVHFDLIHINQMDVFQYETFVFNDVTEVDIEFKLEFDRYPTLRYSLCLSDAEKQFIERRKAKAMEGVCNLIGEEDGPVNINEVPTVAVLGSGGGFRAMTAYSGVVKALKESGVLDCVTYACGLSGSSWLLSTLYSHPKWPNVDMAEFQEEMKQNIDKRLLRFFTPATMYKYTSYLVKKRREKQPVSFTDIFGRMVGETLLSGRMNATLTDQRETIKDGDIPMPLYTCVHVKKDVPARQFQEWVEFSPYEIGMPKYGTFMDSELFGSKFFMGKLVKKFDEQPLHFLQGIWGSAFCILFKRLLEDNRRLDPAEMMRREMGEQMLREEIGQELDEARGESSSDCSDDEIDFDSQSSIDSDAGATTGEENFRKESSVESTSSLDSQNSQDFNRVSNERRSSSQSLPTVEESNPNAQDKNGLVFNNPANDDEEEGKSGNESDMEDDEDEEDDELFKSCRFENRKGSVEMRKIEKMKQGSEELESQAPGNKLLDVVAENNDESEDAKKSVRWGACPTRGNVSKEKREAFRRASSSMRKSRSGSKSYWQQYLKSMVESKWELFSTRRGRAAVIHNFMRGLSLQQTYPLSPFTPVEKRVKEGDEFDGIFEMHPTSVKHLYMVDAGLTFNSPYPLVLRPQRQVDVILSFDFSARPSDQHQPFKELLLAEKWARLNRLPFPPIDASVFDREGMKELYIFRHPTDPHCPVVLHFVLINKDFRHYKKPGVPRETKEEFDFADFDIFDNPKAPYSTFNFTYSHENFERLSKLTEFNTLLHIEEIKQVIRDVVRLKREGPPRIPIQSKDIKLLHMKSVQEYRKLKKFISRMESRSSISTPFGTPGVQASPSTNPFFSDLKQDKLSRSSTCSSEQRHWPDRLSESHNSGLNSHRSSRNRGRRSPLSSTSSCDSVFGTPPQDQVPTFGAPGQPHNLQRQSSRGVPSNVDSSHVTGQKNSNSRQMPLFGSSAAETGILSNSCPQSSVMRDVTDSRSHPENGRHEAVPVVTATTTPAQNFDMLDSGTSLVLDDQSPFSCPSSLSPSTPHAIPSPNEAPKSPAGSSPKLKMPPLLPPPNVAQTLSSSSGSSKSFTPTSTPSTAQNTPKPKSKKELPPNPFFVNAHFMRSAYNSSSSSEGGDSEDKGKNYRLTTGSSYRRSKPSPLANGLPSHSSANTERSESNTSASSSENNHITRGSPAGLSTFHSRNLESHPELVYESSPSQTESVEGTNTQTSVTSQEPSTASPTSDDFSLAPEAFKLDGTPVTDRAQAKMFYEEAKKKRALFRRQSTVSSLNSISLEDRCQSQEVGEQDIQRASSGDSVTEIRPVASDGHHLFQDAFHSCDEGAPTSVTKEDVISMEISNLSQFQAVGSP</sequence>
<feature type="compositionally biased region" description="Basic and acidic residues" evidence="8">
    <location>
        <begin position="1837"/>
        <end position="1852"/>
    </location>
</feature>
<comment type="subcellular location">
    <subcellularLocation>
        <location evidence="1">Cytoplasm</location>
    </subcellularLocation>
</comment>
<keyword evidence="5 6" id="KW-0443">Lipid metabolism</keyword>
<evidence type="ECO:0000256" key="3">
    <source>
        <dbReference type="ARBA" id="ARBA00022490"/>
    </source>
</evidence>
<feature type="compositionally biased region" description="Low complexity" evidence="8">
    <location>
        <begin position="1928"/>
        <end position="1947"/>
    </location>
</feature>
<feature type="compositionally biased region" description="Polar residues" evidence="8">
    <location>
        <begin position="1824"/>
        <end position="1834"/>
    </location>
</feature>
<dbReference type="PROSITE" id="PS51210">
    <property type="entry name" value="PLA2C"/>
    <property type="match status" value="1"/>
</dbReference>
<feature type="compositionally biased region" description="Acidic residues" evidence="8">
    <location>
        <begin position="1300"/>
        <end position="1312"/>
    </location>
</feature>
<reference evidence="12" key="1">
    <citation type="submission" date="2025-08" db="UniProtKB">
        <authorList>
            <consortium name="RefSeq"/>
        </authorList>
    </citation>
    <scope>IDENTIFICATION</scope>
</reference>
<dbReference type="EC" id="3.1.1.4" evidence="2 7"/>
<dbReference type="InterPro" id="IPR016035">
    <property type="entry name" value="Acyl_Trfase/lysoPLipase"/>
</dbReference>
<evidence type="ECO:0000256" key="6">
    <source>
        <dbReference type="PROSITE-ProRule" id="PRU00555"/>
    </source>
</evidence>
<keyword evidence="7" id="KW-0479">Metal-binding</keyword>
<feature type="compositionally biased region" description="Basic and acidic residues" evidence="8">
    <location>
        <begin position="716"/>
        <end position="727"/>
    </location>
</feature>
<protein>
    <recommendedName>
        <fullName evidence="2 7">Phospholipase A2</fullName>
        <ecNumber evidence="2 7">3.1.1.4</ecNumber>
    </recommendedName>
</protein>
<feature type="compositionally biased region" description="Low complexity" evidence="8">
    <location>
        <begin position="2027"/>
        <end position="2037"/>
    </location>
</feature>
<feature type="region of interest" description="Disordered" evidence="8">
    <location>
        <begin position="1193"/>
        <end position="1319"/>
    </location>
</feature>
<evidence type="ECO:0000256" key="2">
    <source>
        <dbReference type="ARBA" id="ARBA00013278"/>
    </source>
</evidence>
<evidence type="ECO:0000313" key="12">
    <source>
        <dbReference type="RefSeq" id="XP_035827712.1"/>
    </source>
</evidence>
<feature type="region of interest" description="Disordered" evidence="8">
    <location>
        <begin position="1873"/>
        <end position="2111"/>
    </location>
</feature>
<feature type="compositionally biased region" description="Polar residues" evidence="8">
    <location>
        <begin position="582"/>
        <end position="593"/>
    </location>
</feature>
<feature type="region of interest" description="Disordered" evidence="8">
    <location>
        <begin position="1"/>
        <end position="235"/>
    </location>
</feature>
<feature type="compositionally biased region" description="Basic and acidic residues" evidence="8">
    <location>
        <begin position="1723"/>
        <end position="1733"/>
    </location>
</feature>
<feature type="compositionally biased region" description="Acidic residues" evidence="8">
    <location>
        <begin position="728"/>
        <end position="743"/>
    </location>
</feature>
<dbReference type="SUPFAM" id="SSF49562">
    <property type="entry name" value="C2 domain (Calcium/lipid-binding domain, CaLB)"/>
    <property type="match status" value="1"/>
</dbReference>
<dbReference type="InterPro" id="IPR000008">
    <property type="entry name" value="C2_dom"/>
</dbReference>
<keyword evidence="7" id="KW-0106">Calcium</keyword>
<feature type="compositionally biased region" description="Polar residues" evidence="8">
    <location>
        <begin position="2065"/>
        <end position="2096"/>
    </location>
</feature>
<feature type="compositionally biased region" description="Low complexity" evidence="8">
    <location>
        <begin position="1881"/>
        <end position="1894"/>
    </location>
</feature>
<feature type="region of interest" description="Disordered" evidence="8">
    <location>
        <begin position="547"/>
        <end position="758"/>
    </location>
</feature>
<evidence type="ECO:0000259" key="9">
    <source>
        <dbReference type="PROSITE" id="PS50004"/>
    </source>
</evidence>
<dbReference type="InterPro" id="IPR035892">
    <property type="entry name" value="C2_domain_sf"/>
</dbReference>
<feature type="compositionally biased region" description="Low complexity" evidence="8">
    <location>
        <begin position="41"/>
        <end position="69"/>
    </location>
</feature>
<dbReference type="PROSITE" id="PS50004">
    <property type="entry name" value="C2"/>
    <property type="match status" value="1"/>
</dbReference>
<comment type="catalytic activity">
    <reaction evidence="7">
        <text>a 1,2-diacyl-sn-glycero-3-phosphocholine + H2O = a 1-acyl-sn-glycero-3-phosphocholine + a fatty acid + H(+)</text>
        <dbReference type="Rhea" id="RHEA:15801"/>
        <dbReference type="ChEBI" id="CHEBI:15377"/>
        <dbReference type="ChEBI" id="CHEBI:15378"/>
        <dbReference type="ChEBI" id="CHEBI:28868"/>
        <dbReference type="ChEBI" id="CHEBI:57643"/>
        <dbReference type="ChEBI" id="CHEBI:58168"/>
        <dbReference type="EC" id="3.1.1.4"/>
    </reaction>
</comment>
<feature type="compositionally biased region" description="Polar residues" evidence="8">
    <location>
        <begin position="553"/>
        <end position="568"/>
    </location>
</feature>
<feature type="compositionally biased region" description="Low complexity" evidence="8">
    <location>
        <begin position="390"/>
        <end position="399"/>
    </location>
</feature>
<keyword evidence="6 7" id="KW-0442">Lipid degradation</keyword>
<feature type="domain" description="C2" evidence="9">
    <location>
        <begin position="760"/>
        <end position="884"/>
    </location>
</feature>
<evidence type="ECO:0000259" key="10">
    <source>
        <dbReference type="PROSITE" id="PS51210"/>
    </source>
</evidence>